<proteinExistence type="inferred from homology"/>
<dbReference type="PROSITE" id="PS50928">
    <property type="entry name" value="ABC_TM1"/>
    <property type="match status" value="1"/>
</dbReference>
<feature type="transmembrane region" description="Helical" evidence="8">
    <location>
        <begin position="9"/>
        <end position="29"/>
    </location>
</feature>
<evidence type="ECO:0000256" key="1">
    <source>
        <dbReference type="ARBA" id="ARBA00004651"/>
    </source>
</evidence>
<evidence type="ECO:0000256" key="7">
    <source>
        <dbReference type="ARBA" id="ARBA00024202"/>
    </source>
</evidence>
<dbReference type="PANTHER" id="PTHR43163">
    <property type="entry name" value="DIPEPTIDE TRANSPORT SYSTEM PERMEASE PROTEIN DPPB-RELATED"/>
    <property type="match status" value="1"/>
</dbReference>
<evidence type="ECO:0000259" key="9">
    <source>
        <dbReference type="PROSITE" id="PS50928"/>
    </source>
</evidence>
<evidence type="ECO:0000256" key="6">
    <source>
        <dbReference type="ARBA" id="ARBA00023136"/>
    </source>
</evidence>
<dbReference type="CDD" id="cd06261">
    <property type="entry name" value="TM_PBP2"/>
    <property type="match status" value="1"/>
</dbReference>
<dbReference type="Gene3D" id="1.10.3720.10">
    <property type="entry name" value="MetI-like"/>
    <property type="match status" value="1"/>
</dbReference>
<keyword evidence="2 8" id="KW-0813">Transport</keyword>
<dbReference type="SUPFAM" id="SSF161098">
    <property type="entry name" value="MetI-like"/>
    <property type="match status" value="1"/>
</dbReference>
<protein>
    <submittedName>
        <fullName evidence="10">ABC transporter permease</fullName>
    </submittedName>
</protein>
<keyword evidence="3" id="KW-1003">Cell membrane</keyword>
<comment type="subcellular location">
    <subcellularLocation>
        <location evidence="1 8">Cell membrane</location>
        <topology evidence="1 8">Multi-pass membrane protein</topology>
    </subcellularLocation>
</comment>
<evidence type="ECO:0000256" key="2">
    <source>
        <dbReference type="ARBA" id="ARBA00022448"/>
    </source>
</evidence>
<dbReference type="Pfam" id="PF19300">
    <property type="entry name" value="BPD_transp_1_N"/>
    <property type="match status" value="1"/>
</dbReference>
<organism evidence="10">
    <name type="scientific">Salinispirillum sp. LH 10-3-1</name>
    <dbReference type="NCBI Taxonomy" id="2952525"/>
    <lineage>
        <taxon>Bacteria</taxon>
        <taxon>Pseudomonadati</taxon>
        <taxon>Pseudomonadota</taxon>
        <taxon>Gammaproteobacteria</taxon>
        <taxon>Oceanospirillales</taxon>
        <taxon>Saccharospirillaceae</taxon>
        <taxon>Salinispirillum</taxon>
    </lineage>
</organism>
<dbReference type="InterPro" id="IPR035906">
    <property type="entry name" value="MetI-like_sf"/>
</dbReference>
<dbReference type="InterPro" id="IPR045621">
    <property type="entry name" value="BPD_transp_1_N"/>
</dbReference>
<dbReference type="Pfam" id="PF00528">
    <property type="entry name" value="BPD_transp_1"/>
    <property type="match status" value="1"/>
</dbReference>
<dbReference type="PANTHER" id="PTHR43163:SF6">
    <property type="entry name" value="DIPEPTIDE TRANSPORT SYSTEM PERMEASE PROTEIN DPPB-RELATED"/>
    <property type="match status" value="1"/>
</dbReference>
<keyword evidence="5 8" id="KW-1133">Transmembrane helix</keyword>
<evidence type="ECO:0000256" key="8">
    <source>
        <dbReference type="RuleBase" id="RU363032"/>
    </source>
</evidence>
<comment type="similarity">
    <text evidence="7">Belongs to the binding-protein-dependent transport system permease family. OppBC subfamily.</text>
</comment>
<dbReference type="EMBL" id="CP101717">
    <property type="protein sequence ID" value="WLD58034.1"/>
    <property type="molecule type" value="Genomic_DNA"/>
</dbReference>
<dbReference type="AlphaFoldDB" id="A0AB38YG39"/>
<accession>A0AB38YG39</accession>
<reference evidence="10" key="1">
    <citation type="submission" date="2022-07" db="EMBL/GenBank/DDBJ databases">
        <title>Complete genome sequence of Salinispirillum sp. LH10-3-1 capable of multiple carbohydrate inversion isolated from a soda lake.</title>
        <authorList>
            <person name="Liu J."/>
            <person name="Zhai Y."/>
            <person name="Zhang H."/>
            <person name="Yang H."/>
            <person name="Qu J."/>
            <person name="Li J."/>
        </authorList>
    </citation>
    <scope>NUCLEOTIDE SEQUENCE</scope>
    <source>
        <strain evidence="10">LH 10-3-1</strain>
    </source>
</reference>
<feature type="transmembrane region" description="Helical" evidence="8">
    <location>
        <begin position="283"/>
        <end position="309"/>
    </location>
</feature>
<feature type="domain" description="ABC transmembrane type-1" evidence="9">
    <location>
        <begin position="95"/>
        <end position="302"/>
    </location>
</feature>
<dbReference type="RefSeq" id="WP_304995318.1">
    <property type="nucleotide sequence ID" value="NZ_CP101717.1"/>
</dbReference>
<dbReference type="GO" id="GO:0055085">
    <property type="term" value="P:transmembrane transport"/>
    <property type="evidence" value="ECO:0007669"/>
    <property type="project" value="InterPro"/>
</dbReference>
<feature type="transmembrane region" description="Helical" evidence="8">
    <location>
        <begin position="238"/>
        <end position="263"/>
    </location>
</feature>
<evidence type="ECO:0000313" key="10">
    <source>
        <dbReference type="EMBL" id="WLD58034.1"/>
    </source>
</evidence>
<dbReference type="InterPro" id="IPR000515">
    <property type="entry name" value="MetI-like"/>
</dbReference>
<evidence type="ECO:0000256" key="5">
    <source>
        <dbReference type="ARBA" id="ARBA00022989"/>
    </source>
</evidence>
<feature type="transmembrane region" description="Helical" evidence="8">
    <location>
        <begin position="180"/>
        <end position="198"/>
    </location>
</feature>
<keyword evidence="6 8" id="KW-0472">Membrane</keyword>
<sequence>MTVYLIRRLLMMVPILLGVSVLSFGIMYLSPGKPAVLNMDPNVSAEARARQIEALGLNDPVHVQYARWLARTLKGDFGVSYIRKRPVGQMIWERLGNTMILMGVSLLLAAAVAIPVGILSAQKPYSPMDYTVTTGSFLGIATPDFWLALMLIMLFSVHLGWTPVGGMSTLGADFSLLDRLHHLILPSIVLATASMASLMRYTRASMLEVLHQDYIRTARAKGFRERTVVYKHGLRNGLIPVITIFGLLLPNLVGGSVVVEKIFSWPGLGMMFIDATFQRDYPVIMALVMIGAVVTIIGNLIADVLYAVVDPRIEY</sequence>
<feature type="transmembrane region" description="Helical" evidence="8">
    <location>
        <begin position="140"/>
        <end position="160"/>
    </location>
</feature>
<dbReference type="GO" id="GO:0005886">
    <property type="term" value="C:plasma membrane"/>
    <property type="evidence" value="ECO:0007669"/>
    <property type="project" value="UniProtKB-SubCell"/>
</dbReference>
<evidence type="ECO:0000256" key="3">
    <source>
        <dbReference type="ARBA" id="ARBA00022475"/>
    </source>
</evidence>
<keyword evidence="4 8" id="KW-0812">Transmembrane</keyword>
<feature type="transmembrane region" description="Helical" evidence="8">
    <location>
        <begin position="99"/>
        <end position="119"/>
    </location>
</feature>
<name>A0AB38YG39_9GAMM</name>
<evidence type="ECO:0000256" key="4">
    <source>
        <dbReference type="ARBA" id="ARBA00022692"/>
    </source>
</evidence>
<gene>
    <name evidence="10" type="ORF">NFC81_15170</name>
</gene>